<keyword evidence="2" id="KW-0732">Signal</keyword>
<protein>
    <recommendedName>
        <fullName evidence="5">Nucleolar protein 3</fullName>
    </recommendedName>
</protein>
<dbReference type="Proteomes" id="UP000095598">
    <property type="component" value="Unassembled WGS sequence"/>
</dbReference>
<name>A0A173U6N5_ANAHA</name>
<feature type="compositionally biased region" description="Polar residues" evidence="1">
    <location>
        <begin position="70"/>
        <end position="82"/>
    </location>
</feature>
<dbReference type="AlphaFoldDB" id="A0A173U6N5"/>
<feature type="compositionally biased region" description="Basic and acidic residues" evidence="1">
    <location>
        <begin position="30"/>
        <end position="69"/>
    </location>
</feature>
<gene>
    <name evidence="3" type="ORF">ERS852425_02662</name>
</gene>
<dbReference type="EMBL" id="CYXT01000023">
    <property type="protein sequence ID" value="CUN10722.1"/>
    <property type="molecule type" value="Genomic_DNA"/>
</dbReference>
<evidence type="ECO:0008006" key="5">
    <source>
        <dbReference type="Google" id="ProtNLM"/>
    </source>
</evidence>
<organism evidence="3 4">
    <name type="scientific">Anaerostipes hadrus</name>
    <dbReference type="NCBI Taxonomy" id="649756"/>
    <lineage>
        <taxon>Bacteria</taxon>
        <taxon>Bacillati</taxon>
        <taxon>Bacillota</taxon>
        <taxon>Clostridia</taxon>
        <taxon>Lachnospirales</taxon>
        <taxon>Lachnospiraceae</taxon>
        <taxon>Anaerostipes</taxon>
    </lineage>
</organism>
<evidence type="ECO:0000256" key="1">
    <source>
        <dbReference type="SAM" id="MobiDB-lite"/>
    </source>
</evidence>
<dbReference type="RefSeq" id="WP_055259473.1">
    <property type="nucleotide sequence ID" value="NZ_CYXT01000023.1"/>
</dbReference>
<feature type="signal peptide" evidence="2">
    <location>
        <begin position="1"/>
        <end position="21"/>
    </location>
</feature>
<sequence length="165" mass="18289">MKLSRKIVIPMIALGCMFAFTACSKQTGQKPEKETTALRTKDIKRPINTSQKKENTEVTIDQKQEKKQDASTQAKRNVAKATTTEVPIATKKDEKKSAKTETVVYNGFADGNCVEVQKEDGSFEVMLVMDDALIKKLDSMDIGSKIKISYKAKAGQANKQIIKVN</sequence>
<evidence type="ECO:0000313" key="4">
    <source>
        <dbReference type="Proteomes" id="UP000095598"/>
    </source>
</evidence>
<dbReference type="PROSITE" id="PS51257">
    <property type="entry name" value="PROKAR_LIPOPROTEIN"/>
    <property type="match status" value="1"/>
</dbReference>
<reference evidence="3 4" key="1">
    <citation type="submission" date="2015-09" db="EMBL/GenBank/DDBJ databases">
        <authorList>
            <consortium name="Pathogen Informatics"/>
        </authorList>
    </citation>
    <scope>NUCLEOTIDE SEQUENCE [LARGE SCALE GENOMIC DNA]</scope>
    <source>
        <strain evidence="3 4">2789STDY5608868</strain>
    </source>
</reference>
<accession>A0A173U6N5</accession>
<evidence type="ECO:0000313" key="3">
    <source>
        <dbReference type="EMBL" id="CUN10722.1"/>
    </source>
</evidence>
<feature type="region of interest" description="Disordered" evidence="1">
    <location>
        <begin position="29"/>
        <end position="82"/>
    </location>
</feature>
<evidence type="ECO:0000256" key="2">
    <source>
        <dbReference type="SAM" id="SignalP"/>
    </source>
</evidence>
<feature type="chain" id="PRO_5038748162" description="Nucleolar protein 3" evidence="2">
    <location>
        <begin position="22"/>
        <end position="165"/>
    </location>
</feature>
<proteinExistence type="predicted"/>